<dbReference type="Pfam" id="PF16355">
    <property type="entry name" value="DUF4982"/>
    <property type="match status" value="1"/>
</dbReference>
<dbReference type="InterPro" id="IPR051913">
    <property type="entry name" value="GH2_Domain-Containing"/>
</dbReference>
<dbReference type="InterPro" id="IPR006101">
    <property type="entry name" value="Glyco_hydro_2"/>
</dbReference>
<keyword evidence="2" id="KW-0378">Hydrolase</keyword>
<dbReference type="InterPro" id="IPR006104">
    <property type="entry name" value="Glyco_hydro_2_N"/>
</dbReference>
<evidence type="ECO:0000256" key="1">
    <source>
        <dbReference type="ARBA" id="ARBA00007401"/>
    </source>
</evidence>
<evidence type="ECO:0000256" key="4">
    <source>
        <dbReference type="SAM" id="SignalP"/>
    </source>
</evidence>
<feature type="signal peptide" evidence="4">
    <location>
        <begin position="1"/>
        <end position="25"/>
    </location>
</feature>
<dbReference type="Pfam" id="PF02837">
    <property type="entry name" value="Glyco_hydro_2_N"/>
    <property type="match status" value="1"/>
</dbReference>
<dbReference type="InterPro" id="IPR023232">
    <property type="entry name" value="Glyco_hydro_2_AS"/>
</dbReference>
<evidence type="ECO:0000259" key="6">
    <source>
        <dbReference type="Pfam" id="PF02836"/>
    </source>
</evidence>
<dbReference type="InterPro" id="IPR008979">
    <property type="entry name" value="Galactose-bd-like_sf"/>
</dbReference>
<feature type="domain" description="Glycoside hydrolase family 2 immunoglobulin-like beta-sandwich" evidence="5">
    <location>
        <begin position="222"/>
        <end position="327"/>
    </location>
</feature>
<keyword evidence="4" id="KW-0732">Signal</keyword>
<dbReference type="InterPro" id="IPR006103">
    <property type="entry name" value="Glyco_hydro_2_cat"/>
</dbReference>
<feature type="domain" description="Glycosyl hydrolases family 2 sugar binding" evidence="7">
    <location>
        <begin position="117"/>
        <end position="213"/>
    </location>
</feature>
<dbReference type="Gene3D" id="2.60.40.10">
    <property type="entry name" value="Immunoglobulins"/>
    <property type="match status" value="4"/>
</dbReference>
<evidence type="ECO:0000313" key="11">
    <source>
        <dbReference type="Proteomes" id="UP001597197"/>
    </source>
</evidence>
<evidence type="ECO:0000256" key="3">
    <source>
        <dbReference type="ARBA" id="ARBA00023295"/>
    </source>
</evidence>
<dbReference type="Pfam" id="PF02836">
    <property type="entry name" value="Glyco_hydro_2_C"/>
    <property type="match status" value="1"/>
</dbReference>
<feature type="domain" description="DUF4982" evidence="8">
    <location>
        <begin position="630"/>
        <end position="687"/>
    </location>
</feature>
<dbReference type="SUPFAM" id="SSF49303">
    <property type="entry name" value="beta-Galactosidase/glucuronidase domain"/>
    <property type="match status" value="1"/>
</dbReference>
<dbReference type="PROSITE" id="PS00608">
    <property type="entry name" value="GLYCOSYL_HYDROL_F2_2"/>
    <property type="match status" value="1"/>
</dbReference>
<dbReference type="InterPro" id="IPR036156">
    <property type="entry name" value="Beta-gal/glucu_dom_sf"/>
</dbReference>
<dbReference type="SUPFAM" id="SSF49785">
    <property type="entry name" value="Galactose-binding domain-like"/>
    <property type="match status" value="1"/>
</dbReference>
<evidence type="ECO:0000259" key="7">
    <source>
        <dbReference type="Pfam" id="PF02837"/>
    </source>
</evidence>
<dbReference type="InterPro" id="IPR017853">
    <property type="entry name" value="GH"/>
</dbReference>
<evidence type="ECO:0000259" key="8">
    <source>
        <dbReference type="Pfam" id="PF16355"/>
    </source>
</evidence>
<feature type="domain" description="Glycoside hydrolase family 2" evidence="9">
    <location>
        <begin position="702"/>
        <end position="762"/>
    </location>
</feature>
<dbReference type="InterPro" id="IPR013783">
    <property type="entry name" value="Ig-like_fold"/>
</dbReference>
<dbReference type="PRINTS" id="PR00132">
    <property type="entry name" value="GLHYDRLASE2"/>
</dbReference>
<accession>A0ABW4R068</accession>
<dbReference type="RefSeq" id="WP_382317595.1">
    <property type="nucleotide sequence ID" value="NZ_JBHUFD010000018.1"/>
</dbReference>
<evidence type="ECO:0000259" key="9">
    <source>
        <dbReference type="Pfam" id="PF18565"/>
    </source>
</evidence>
<keyword evidence="11" id="KW-1185">Reference proteome</keyword>
<organism evidence="10 11">
    <name type="scientific">Hymenobacter bucti</name>
    <dbReference type="NCBI Taxonomy" id="1844114"/>
    <lineage>
        <taxon>Bacteria</taxon>
        <taxon>Pseudomonadati</taxon>
        <taxon>Bacteroidota</taxon>
        <taxon>Cytophagia</taxon>
        <taxon>Cytophagales</taxon>
        <taxon>Hymenobacteraceae</taxon>
        <taxon>Hymenobacter</taxon>
    </lineage>
</organism>
<dbReference type="NCBIfam" id="NF041462">
    <property type="entry name" value="GalA"/>
    <property type="match status" value="1"/>
</dbReference>
<gene>
    <name evidence="10" type="primary">galA</name>
    <name evidence="10" type="ORF">ACFSDX_22210</name>
</gene>
<dbReference type="Gene3D" id="2.60.120.260">
    <property type="entry name" value="Galactose-binding domain-like"/>
    <property type="match status" value="1"/>
</dbReference>
<dbReference type="SUPFAM" id="SSF51445">
    <property type="entry name" value="(Trans)glycosidases"/>
    <property type="match status" value="1"/>
</dbReference>
<dbReference type="Pfam" id="PF18565">
    <property type="entry name" value="Glyco_hydro2_C5"/>
    <property type="match status" value="1"/>
</dbReference>
<protein>
    <submittedName>
        <fullName evidence="10">Beta-galactosidase GalA</fullName>
    </submittedName>
</protein>
<dbReference type="Pfam" id="PF00703">
    <property type="entry name" value="Glyco_hydro_2"/>
    <property type="match status" value="1"/>
</dbReference>
<evidence type="ECO:0000256" key="2">
    <source>
        <dbReference type="ARBA" id="ARBA00022801"/>
    </source>
</evidence>
<dbReference type="InterPro" id="IPR006102">
    <property type="entry name" value="Ig-like_GH2"/>
</dbReference>
<evidence type="ECO:0000313" key="10">
    <source>
        <dbReference type="EMBL" id="MFD1875164.1"/>
    </source>
</evidence>
<sequence>MSSRPLLTLLVFLLAGAAGPLRSQAAPTTGREHLLMDFDWRFAYGHPFDPQRDFNNGLGYFSYLAKTGYGDGAAAANFDDRAWRQLDLPHDWAVEQPFSEKASFSHGFKAIGRPFPDASVGWYRKSFAVPATDLGRRISLEFDGVFRNSIVWVNGHYLGTEASGYNGFQYDISDYLNYDGKPNVIAVRVDATMEEGWFYEGAGIYRHVWLTKTAPVHVAPNGTFVTTQVAGSAATVTAQATLANGSTTAQLVEVTQTVLDAEGKTVATSPATQVRVAGAGQQDLGSRIAVAGAHLWSLETPYLYTLVTRVRQGGQVVDEYQTKFGIRTIRFDANEGFFLNGKHVKLTGTNNHQDHAGVGSAIPDALQEWRIRQLKSFGCNAYRTSHNPPTPELLDICDRLGMLVIDENRLMGITQNNLGELKRLMVRDRNHPSVISWSIGNEEWAIEGNILGARIGATMQAFAKTVDSTRAITVAISGGWGQGTSTVIDLMGYNYIGQGDTDAQHAKFPKQAGWGTEEGSTHATRGIYVRDEARHYAAAYDQKPNPKFYSIEGGWQHYAARPYLAGMFIWTGFDYRGEPTPFAWPSITSYFGMLDLCGFPKDNVWYLRSWWTNQTVLHLLPHWNWPGREGQPIDVWAYSNCDEVELFLNKKSLGRKPMPRNSHLQWQVPYAPGTLVAVGYRQGKRIATDEVRTTGPAAALGLLADKPAVQANREDIAVVTVQVTDQRKLLMPTANPEITFSLSGPGRIIGVGNGDPTSLEPDRYVDTVRVIPIENLRERAADSFTTGPELTPTFDDASWVTAFTTRQYDAAQLAPTAKMYVTRGSFELPRHALGGSRVTLFYQPIGREQSIYVNGRALTQGLKAEQSPAAGFVLDAALLKPGKNSIVFVATPLVKNRPWDVTNTLPGTIQVRTPAPAWKRKAFNGLAQVLVQSTQAAGEITLTAQAPGLKASVLKIKSVAAPARAAN</sequence>
<feature type="chain" id="PRO_5045143644" evidence="4">
    <location>
        <begin position="26"/>
        <end position="967"/>
    </location>
</feature>
<proteinExistence type="inferred from homology"/>
<dbReference type="Proteomes" id="UP001597197">
    <property type="component" value="Unassembled WGS sequence"/>
</dbReference>
<comment type="similarity">
    <text evidence="1">Belongs to the glycosyl hydrolase 2 family.</text>
</comment>
<dbReference type="EMBL" id="JBHUFD010000018">
    <property type="protein sequence ID" value="MFD1875164.1"/>
    <property type="molecule type" value="Genomic_DNA"/>
</dbReference>
<comment type="caution">
    <text evidence="10">The sequence shown here is derived from an EMBL/GenBank/DDBJ whole genome shotgun (WGS) entry which is preliminary data.</text>
</comment>
<evidence type="ECO:0000259" key="5">
    <source>
        <dbReference type="Pfam" id="PF00703"/>
    </source>
</evidence>
<dbReference type="InterPro" id="IPR032311">
    <property type="entry name" value="DUF4982"/>
</dbReference>
<dbReference type="Gene3D" id="3.20.20.80">
    <property type="entry name" value="Glycosidases"/>
    <property type="match status" value="1"/>
</dbReference>
<feature type="domain" description="Glycoside hydrolase family 2 catalytic" evidence="6">
    <location>
        <begin position="335"/>
        <end position="475"/>
    </location>
</feature>
<dbReference type="PANTHER" id="PTHR42732:SF1">
    <property type="entry name" value="BETA-MANNOSIDASE"/>
    <property type="match status" value="1"/>
</dbReference>
<name>A0ABW4R068_9BACT</name>
<dbReference type="InterPro" id="IPR040605">
    <property type="entry name" value="Glyco_hydro2_dom5"/>
</dbReference>
<reference evidence="11" key="1">
    <citation type="journal article" date="2019" name="Int. J. Syst. Evol. Microbiol.">
        <title>The Global Catalogue of Microorganisms (GCM) 10K type strain sequencing project: providing services to taxonomists for standard genome sequencing and annotation.</title>
        <authorList>
            <consortium name="The Broad Institute Genomics Platform"/>
            <consortium name="The Broad Institute Genome Sequencing Center for Infectious Disease"/>
            <person name="Wu L."/>
            <person name="Ma J."/>
        </authorList>
    </citation>
    <scope>NUCLEOTIDE SEQUENCE [LARGE SCALE GENOMIC DNA]</scope>
    <source>
        <strain evidence="11">CGMCC 1.15795</strain>
    </source>
</reference>
<keyword evidence="3" id="KW-0326">Glycosidase</keyword>
<dbReference type="PANTHER" id="PTHR42732">
    <property type="entry name" value="BETA-GALACTOSIDASE"/>
    <property type="match status" value="1"/>
</dbReference>
<dbReference type="InterPro" id="IPR048230">
    <property type="entry name" value="GalA-like"/>
</dbReference>